<keyword evidence="1" id="KW-1133">Transmembrane helix</keyword>
<name>A0ABR5IM18_9HYPH</name>
<protein>
    <recommendedName>
        <fullName evidence="4">Copper resistance protein D</fullName>
    </recommendedName>
</protein>
<feature type="transmembrane region" description="Helical" evidence="1">
    <location>
        <begin position="91"/>
        <end position="112"/>
    </location>
</feature>
<keyword evidence="1" id="KW-0472">Membrane</keyword>
<sequence length="152" mass="16862">MSFWLLFLHVMGACIWVGGHLYLVVKILPQAVREQNTQRILDFEGSFEKLGMSALVVQVLTGLYMAHLFLPDFSNLTDHSNPIAVLVSLKLTWLVLTIITALSAQLLMIPNVKKDINNAKLRNIFIGHTLMVTALAVAFVATGVMFRTGLPN</sequence>
<proteinExistence type="predicted"/>
<feature type="transmembrane region" description="Helical" evidence="1">
    <location>
        <begin position="50"/>
        <end position="71"/>
    </location>
</feature>
<feature type="transmembrane region" description="Helical" evidence="1">
    <location>
        <begin position="6"/>
        <end position="29"/>
    </location>
</feature>
<dbReference type="EMBL" id="LGSW01000003">
    <property type="protein sequence ID" value="KND22036.1"/>
    <property type="molecule type" value="Genomic_DNA"/>
</dbReference>
<reference evidence="2 3" key="1">
    <citation type="submission" date="2015-07" db="EMBL/GenBank/DDBJ databases">
        <title>Draft genome of Enhydrobacter aerosaccus.</title>
        <authorList>
            <person name="Wang X."/>
        </authorList>
    </citation>
    <scope>NUCLEOTIDE SEQUENCE [LARGE SCALE GENOMIC DNA]</scope>
    <source>
        <strain evidence="2 3">CGMCC9176</strain>
    </source>
</reference>
<accession>A0ABR5IM18</accession>
<evidence type="ECO:0008006" key="4">
    <source>
        <dbReference type="Google" id="ProtNLM"/>
    </source>
</evidence>
<organism evidence="2 3">
    <name type="scientific">Enhydrobacter aerosaccus</name>
    <dbReference type="NCBI Taxonomy" id="225324"/>
    <lineage>
        <taxon>Bacteria</taxon>
        <taxon>Pseudomonadati</taxon>
        <taxon>Pseudomonadota</taxon>
        <taxon>Alphaproteobacteria</taxon>
        <taxon>Hyphomicrobiales</taxon>
        <taxon>Enhydrobacter</taxon>
    </lineage>
</organism>
<feature type="transmembrane region" description="Helical" evidence="1">
    <location>
        <begin position="124"/>
        <end position="146"/>
    </location>
</feature>
<comment type="caution">
    <text evidence="2">The sequence shown here is derived from an EMBL/GenBank/DDBJ whole genome shotgun (WGS) entry which is preliminary data.</text>
</comment>
<evidence type="ECO:0000256" key="1">
    <source>
        <dbReference type="SAM" id="Phobius"/>
    </source>
</evidence>
<evidence type="ECO:0000313" key="2">
    <source>
        <dbReference type="EMBL" id="KND22036.1"/>
    </source>
</evidence>
<keyword evidence="1" id="KW-0812">Transmembrane</keyword>
<gene>
    <name evidence="2" type="ORF">AFK20_05455</name>
</gene>
<evidence type="ECO:0000313" key="3">
    <source>
        <dbReference type="Proteomes" id="UP000053900"/>
    </source>
</evidence>
<dbReference type="Proteomes" id="UP000053900">
    <property type="component" value="Unassembled WGS sequence"/>
</dbReference>
<keyword evidence="3" id="KW-1185">Reference proteome</keyword>